<dbReference type="SUPFAM" id="SSF69572">
    <property type="entry name" value="Activating enzymes of the ubiquitin-like proteins"/>
    <property type="match status" value="1"/>
</dbReference>
<accession>J9EW50</accession>
<dbReference type="GO" id="GO:0008641">
    <property type="term" value="F:ubiquitin-like modifier activating enzyme activity"/>
    <property type="evidence" value="ECO:0007669"/>
    <property type="project" value="InterPro"/>
</dbReference>
<evidence type="ECO:0000313" key="2">
    <source>
        <dbReference type="EMBL" id="EJW86826.1"/>
    </source>
</evidence>
<reference evidence="3" key="1">
    <citation type="submission" date="2012-08" db="EMBL/GenBank/DDBJ databases">
        <title>The Genome Sequence of Wuchereria bancrofti.</title>
        <authorList>
            <person name="Nutman T.B."/>
            <person name="Fink D.L."/>
            <person name="Russ C."/>
            <person name="Young S."/>
            <person name="Zeng Q."/>
            <person name="Koehrsen M."/>
            <person name="Alvarado L."/>
            <person name="Berlin A."/>
            <person name="Chapman S.B."/>
            <person name="Chen Z."/>
            <person name="Freedman E."/>
            <person name="Gellesch M."/>
            <person name="Goldberg J."/>
            <person name="Griggs A."/>
            <person name="Gujja S."/>
            <person name="Heilman E.R."/>
            <person name="Heiman D."/>
            <person name="Hepburn T."/>
            <person name="Howarth C."/>
            <person name="Jen D."/>
            <person name="Larson L."/>
            <person name="Lewis B."/>
            <person name="Mehta T."/>
            <person name="Park D."/>
            <person name="Pearson M."/>
            <person name="Roberts A."/>
            <person name="Saif S."/>
            <person name="Shea T."/>
            <person name="Shenoy N."/>
            <person name="Sisk P."/>
            <person name="Stolte C."/>
            <person name="Sykes S."/>
            <person name="Walk T."/>
            <person name="White J."/>
            <person name="Yandava C."/>
            <person name="Haas B."/>
            <person name="Henn M.R."/>
            <person name="Nusbaum C."/>
            <person name="Birren B."/>
        </authorList>
    </citation>
    <scope>NUCLEOTIDE SEQUENCE [LARGE SCALE GENOMIC DNA]</scope>
    <source>
        <strain evidence="3">NA</strain>
    </source>
</reference>
<feature type="compositionally biased region" description="Basic and acidic residues" evidence="1">
    <location>
        <begin position="32"/>
        <end position="46"/>
    </location>
</feature>
<dbReference type="Gene3D" id="3.40.50.12550">
    <property type="entry name" value="Ubiquitin-activating enzyme E1, inactive adenylation domain, subdomain 2"/>
    <property type="match status" value="1"/>
</dbReference>
<comment type="caution">
    <text evidence="2">The sequence shown here is derived from an EMBL/GenBank/DDBJ whole genome shotgun (WGS) entry which is preliminary data.</text>
</comment>
<gene>
    <name evidence="2" type="ORF">WUBG_02261</name>
</gene>
<dbReference type="EMBL" id="ADBV01000590">
    <property type="protein sequence ID" value="EJW86826.1"/>
    <property type="molecule type" value="Genomic_DNA"/>
</dbReference>
<proteinExistence type="predicted"/>
<feature type="region of interest" description="Disordered" evidence="1">
    <location>
        <begin position="14"/>
        <end position="47"/>
    </location>
</feature>
<dbReference type="AlphaFoldDB" id="J9EW50"/>
<sequence>MNFRTVPKVRTGDILEDDSVGDHSSPAKKRRIGSEVENGKGGEENKTSVNVVLDDDEKSAHVMLRLQDSNDTVEQEKFIEMWKKELEQCNHMLDDEYFNVKYFSHFVGPQLSPTCAIVGAHIAQEAIKALSQKDDPLRNVFFYSAIDTSGIVCHLPPIT</sequence>
<evidence type="ECO:0000256" key="1">
    <source>
        <dbReference type="SAM" id="MobiDB-lite"/>
    </source>
</evidence>
<organism evidence="2 3">
    <name type="scientific">Wuchereria bancrofti</name>
    <dbReference type="NCBI Taxonomy" id="6293"/>
    <lineage>
        <taxon>Eukaryota</taxon>
        <taxon>Metazoa</taxon>
        <taxon>Ecdysozoa</taxon>
        <taxon>Nematoda</taxon>
        <taxon>Chromadorea</taxon>
        <taxon>Rhabditida</taxon>
        <taxon>Spirurina</taxon>
        <taxon>Spiruromorpha</taxon>
        <taxon>Filarioidea</taxon>
        <taxon>Onchocercidae</taxon>
        <taxon>Wuchereria</taxon>
    </lineage>
</organism>
<name>J9EW50_WUCBA</name>
<dbReference type="Proteomes" id="UP000004810">
    <property type="component" value="Unassembled WGS sequence"/>
</dbReference>
<protein>
    <submittedName>
        <fullName evidence="2">ThiF family protein</fullName>
    </submittedName>
</protein>
<evidence type="ECO:0000313" key="3">
    <source>
        <dbReference type="Proteomes" id="UP000004810"/>
    </source>
</evidence>
<dbReference type="InterPro" id="IPR035985">
    <property type="entry name" value="Ubiquitin-activating_enz"/>
</dbReference>